<evidence type="ECO:0008006" key="4">
    <source>
        <dbReference type="Google" id="ProtNLM"/>
    </source>
</evidence>
<protein>
    <recommendedName>
        <fullName evidence="4">Scaffolding protein</fullName>
    </recommendedName>
</protein>
<evidence type="ECO:0000256" key="1">
    <source>
        <dbReference type="SAM" id="MobiDB-lite"/>
    </source>
</evidence>
<name>A0ABX3TSH6_9MYCO</name>
<reference evidence="2 3" key="1">
    <citation type="submission" date="2017-02" db="EMBL/GenBank/DDBJ databases">
        <title>The new phylogeny of genus Mycobacterium.</title>
        <authorList>
            <person name="Tortoli E."/>
            <person name="Trovato A."/>
            <person name="Cirillo D.M."/>
        </authorList>
    </citation>
    <scope>NUCLEOTIDE SEQUENCE [LARGE SCALE GENOMIC DNA]</scope>
    <source>
        <strain evidence="2 3">CCUG 56329</strain>
    </source>
</reference>
<feature type="compositionally biased region" description="Gly residues" evidence="1">
    <location>
        <begin position="59"/>
        <end position="68"/>
    </location>
</feature>
<feature type="compositionally biased region" description="Low complexity" evidence="1">
    <location>
        <begin position="43"/>
        <end position="58"/>
    </location>
</feature>
<feature type="compositionally biased region" description="Low complexity" evidence="1">
    <location>
        <begin position="244"/>
        <end position="253"/>
    </location>
</feature>
<feature type="region of interest" description="Disordered" evidence="1">
    <location>
        <begin position="1"/>
        <end position="75"/>
    </location>
</feature>
<feature type="region of interest" description="Disordered" evidence="1">
    <location>
        <begin position="213"/>
        <end position="260"/>
    </location>
</feature>
<sequence>MTESSSGTSQGDASNSSGGTNGGGSGGTWQAPDNGASNSADTGTNGAAQGNQPQNSGQGNQGGQGGTDKGFPENTPIAEMTDAQRAAYFKYHNRKAENALSAYKGVTPEQVEQMQTQLQQYEEAQLSASDKALRDAEKAGRDAANAEWLPKYQRSELRGYASDVLKGEQLDAFLAGVNPAVFADENGEINREKVMGHLTAMFGLGGNNGQHAGPGSGYTGAAGQGAGRSWGQHSGGSGAPPAKPGEAGKAAAAQRHGIKT</sequence>
<comment type="caution">
    <text evidence="2">The sequence shown here is derived from an EMBL/GenBank/DDBJ whole genome shotgun (WGS) entry which is preliminary data.</text>
</comment>
<dbReference type="RefSeq" id="WP_083186851.1">
    <property type="nucleotide sequence ID" value="NZ_MVIL01000003.1"/>
</dbReference>
<evidence type="ECO:0000313" key="2">
    <source>
        <dbReference type="EMBL" id="ORB81768.1"/>
    </source>
</evidence>
<dbReference type="EMBL" id="MVIL01000003">
    <property type="protein sequence ID" value="ORB81768.1"/>
    <property type="molecule type" value="Genomic_DNA"/>
</dbReference>
<proteinExistence type="predicted"/>
<feature type="compositionally biased region" description="Polar residues" evidence="1">
    <location>
        <begin position="1"/>
        <end position="13"/>
    </location>
</feature>
<evidence type="ECO:0000313" key="3">
    <source>
        <dbReference type="Proteomes" id="UP000192847"/>
    </source>
</evidence>
<gene>
    <name evidence="2" type="ORF">BST46_01860</name>
</gene>
<accession>A0ABX3TSH6</accession>
<organism evidence="2 3">
    <name type="scientific">Mycobacterium timonense</name>
    <dbReference type="NCBI Taxonomy" id="701043"/>
    <lineage>
        <taxon>Bacteria</taxon>
        <taxon>Bacillati</taxon>
        <taxon>Actinomycetota</taxon>
        <taxon>Actinomycetes</taxon>
        <taxon>Mycobacteriales</taxon>
        <taxon>Mycobacteriaceae</taxon>
        <taxon>Mycobacterium</taxon>
        <taxon>Mycobacterium avium complex (MAC)</taxon>
    </lineage>
</organism>
<dbReference type="Proteomes" id="UP000192847">
    <property type="component" value="Unassembled WGS sequence"/>
</dbReference>
<keyword evidence="3" id="KW-1185">Reference proteome</keyword>
<feature type="compositionally biased region" description="Gly residues" evidence="1">
    <location>
        <begin position="213"/>
        <end position="238"/>
    </location>
</feature>